<name>A0A6A6B8K4_9PEZI</name>
<dbReference type="Gene3D" id="2.120.10.30">
    <property type="entry name" value="TolB, C-terminal domain"/>
    <property type="match status" value="1"/>
</dbReference>
<dbReference type="PANTHER" id="PTHR42060:SF3">
    <property type="entry name" value="SMP-30_GLUCONOLACTONASE_LRE-LIKE REGION DOMAIN-CONTAINING PROTEIN"/>
    <property type="match status" value="1"/>
</dbReference>
<reference evidence="2" key="1">
    <citation type="journal article" date="2020" name="Stud. Mycol.">
        <title>101 Dothideomycetes genomes: a test case for predicting lifestyles and emergence of pathogens.</title>
        <authorList>
            <person name="Haridas S."/>
            <person name="Albert R."/>
            <person name="Binder M."/>
            <person name="Bloem J."/>
            <person name="Labutti K."/>
            <person name="Salamov A."/>
            <person name="Andreopoulos B."/>
            <person name="Baker S."/>
            <person name="Barry K."/>
            <person name="Bills G."/>
            <person name="Bluhm B."/>
            <person name="Cannon C."/>
            <person name="Castanera R."/>
            <person name="Culley D."/>
            <person name="Daum C."/>
            <person name="Ezra D."/>
            <person name="Gonzalez J."/>
            <person name="Henrissat B."/>
            <person name="Kuo A."/>
            <person name="Liang C."/>
            <person name="Lipzen A."/>
            <person name="Lutzoni F."/>
            <person name="Magnuson J."/>
            <person name="Mondo S."/>
            <person name="Nolan M."/>
            <person name="Ohm R."/>
            <person name="Pangilinan J."/>
            <person name="Park H.-J."/>
            <person name="Ramirez L."/>
            <person name="Alfaro M."/>
            <person name="Sun H."/>
            <person name="Tritt A."/>
            <person name="Yoshinaga Y."/>
            <person name="Zwiers L.-H."/>
            <person name="Turgeon B."/>
            <person name="Goodwin S."/>
            <person name="Spatafora J."/>
            <person name="Crous P."/>
            <person name="Grigoriev I."/>
        </authorList>
    </citation>
    <scope>NUCLEOTIDE SEQUENCE</scope>
    <source>
        <strain evidence="2">CBS 121167</strain>
    </source>
</reference>
<sequence>MFLSGFLKVGLCLPLLCKGLPVSNGTASTTLPKTSALSTVHQFDYGTWIENVAVRSNGNLLVTLMDRPELYEVDPAKGSASLVHRFDEGFLSLTSLVEVQDDVFAVIAGNFSLSTTSSVDGSYAVFKLDMTASTPAASKIAAIPEGNFLDGITTLDADAGVVLVSDAGTGVVYRLDMATGKYEQVLADDSMKPKDGYPLVLGVDGIRYSNGYLYYVNFPNNQFWRVAIDASTGKATGSYELVASDATGDDFAITSDGTAYVAGNFINSLEKVTADGKVTVLAGGETLSDLAGLTSVAFGRGSADKNSLYVVTSGALANPVNGTFSEGGKIVRVDL</sequence>
<dbReference type="GeneID" id="54294569"/>
<evidence type="ECO:0008006" key="4">
    <source>
        <dbReference type="Google" id="ProtNLM"/>
    </source>
</evidence>
<gene>
    <name evidence="2" type="ORF">K452DRAFT_230064</name>
</gene>
<feature type="signal peptide" evidence="1">
    <location>
        <begin position="1"/>
        <end position="19"/>
    </location>
</feature>
<keyword evidence="1" id="KW-0732">Signal</keyword>
<dbReference type="EMBL" id="ML995489">
    <property type="protein sequence ID" value="KAF2140440.1"/>
    <property type="molecule type" value="Genomic_DNA"/>
</dbReference>
<dbReference type="SUPFAM" id="SSF63829">
    <property type="entry name" value="Calcium-dependent phosphotriesterase"/>
    <property type="match status" value="1"/>
</dbReference>
<protein>
    <recommendedName>
        <fullName evidence="4">SMP-30/Gluconolactonase/LRE-like region domain-containing protein</fullName>
    </recommendedName>
</protein>
<accession>A0A6A6B8K4</accession>
<dbReference type="Proteomes" id="UP000799438">
    <property type="component" value="Unassembled WGS sequence"/>
</dbReference>
<evidence type="ECO:0000313" key="2">
    <source>
        <dbReference type="EMBL" id="KAF2140440.1"/>
    </source>
</evidence>
<dbReference type="InterPro" id="IPR011042">
    <property type="entry name" value="6-blade_b-propeller_TolB-like"/>
</dbReference>
<dbReference type="OrthoDB" id="9977941at2759"/>
<dbReference type="RefSeq" id="XP_033396153.1">
    <property type="nucleotide sequence ID" value="XM_033537073.1"/>
</dbReference>
<keyword evidence="3" id="KW-1185">Reference proteome</keyword>
<dbReference type="AlphaFoldDB" id="A0A6A6B8K4"/>
<proteinExistence type="predicted"/>
<feature type="chain" id="PRO_5025688836" description="SMP-30/Gluconolactonase/LRE-like region domain-containing protein" evidence="1">
    <location>
        <begin position="20"/>
        <end position="335"/>
    </location>
</feature>
<dbReference type="PANTHER" id="PTHR42060">
    <property type="entry name" value="NHL REPEAT-CONTAINING PROTEIN-RELATED"/>
    <property type="match status" value="1"/>
</dbReference>
<evidence type="ECO:0000313" key="3">
    <source>
        <dbReference type="Proteomes" id="UP000799438"/>
    </source>
</evidence>
<evidence type="ECO:0000256" key="1">
    <source>
        <dbReference type="SAM" id="SignalP"/>
    </source>
</evidence>
<organism evidence="2 3">
    <name type="scientific">Aplosporella prunicola CBS 121167</name>
    <dbReference type="NCBI Taxonomy" id="1176127"/>
    <lineage>
        <taxon>Eukaryota</taxon>
        <taxon>Fungi</taxon>
        <taxon>Dikarya</taxon>
        <taxon>Ascomycota</taxon>
        <taxon>Pezizomycotina</taxon>
        <taxon>Dothideomycetes</taxon>
        <taxon>Dothideomycetes incertae sedis</taxon>
        <taxon>Botryosphaeriales</taxon>
        <taxon>Aplosporellaceae</taxon>
        <taxon>Aplosporella</taxon>
    </lineage>
</organism>
<dbReference type="InterPro" id="IPR052998">
    <property type="entry name" value="Hetero-Diels-Alderase-like"/>
</dbReference>